<organism evidence="11 13">
    <name type="scientific">Endobacter medicaginis</name>
    <dbReference type="NCBI Taxonomy" id="1181271"/>
    <lineage>
        <taxon>Bacteria</taxon>
        <taxon>Pseudomonadati</taxon>
        <taxon>Pseudomonadota</taxon>
        <taxon>Alphaproteobacteria</taxon>
        <taxon>Acetobacterales</taxon>
        <taxon>Acetobacteraceae</taxon>
        <taxon>Endobacter</taxon>
    </lineage>
</organism>
<evidence type="ECO:0000259" key="8">
    <source>
        <dbReference type="PROSITE" id="PS50110"/>
    </source>
</evidence>
<dbReference type="EMBL" id="JACHXV010000011">
    <property type="protein sequence ID" value="MBB3174762.1"/>
    <property type="molecule type" value="Genomic_DNA"/>
</dbReference>
<dbReference type="Proteomes" id="UP000557688">
    <property type="component" value="Unassembled WGS sequence"/>
</dbReference>
<reference evidence="10 12" key="2">
    <citation type="submission" date="2020-08" db="EMBL/GenBank/DDBJ databases">
        <title>Genomic Encyclopedia of Type Strains, Phase III (KMG-III): the genomes of soil and plant-associated and newly described type strains.</title>
        <authorList>
            <person name="Whitman W."/>
        </authorList>
    </citation>
    <scope>NUCLEOTIDE SEQUENCE [LARGE SCALE GENOMIC DNA]</scope>
    <source>
        <strain evidence="10 12">CECT 8088</strain>
    </source>
</reference>
<dbReference type="GO" id="GO:0000976">
    <property type="term" value="F:transcription cis-regulatory region binding"/>
    <property type="evidence" value="ECO:0007669"/>
    <property type="project" value="TreeGrafter"/>
</dbReference>
<dbReference type="Pfam" id="PF00486">
    <property type="entry name" value="Trans_reg_C"/>
    <property type="match status" value="1"/>
</dbReference>
<protein>
    <submittedName>
        <fullName evidence="11">Response regulator transcription factor</fullName>
    </submittedName>
    <submittedName>
        <fullName evidence="10">Two-component system cell cycle response regulator CtrA</fullName>
    </submittedName>
</protein>
<evidence type="ECO:0000256" key="7">
    <source>
        <dbReference type="PROSITE-ProRule" id="PRU01091"/>
    </source>
</evidence>
<name>A0A850NJV0_9PROT</name>
<dbReference type="Proteomes" id="UP000565205">
    <property type="component" value="Unassembled WGS sequence"/>
</dbReference>
<keyword evidence="3" id="KW-0805">Transcription regulation</keyword>
<keyword evidence="5" id="KW-0804">Transcription</keyword>
<proteinExistence type="predicted"/>
<comment type="caution">
    <text evidence="6">Lacks conserved residue(s) required for the propagation of feature annotation.</text>
</comment>
<comment type="caution">
    <text evidence="11">The sequence shown here is derived from an EMBL/GenBank/DDBJ whole genome shotgun (WGS) entry which is preliminary data.</text>
</comment>
<evidence type="ECO:0000256" key="5">
    <source>
        <dbReference type="ARBA" id="ARBA00023163"/>
    </source>
</evidence>
<gene>
    <name evidence="10" type="ORF">FHR90_002608</name>
    <name evidence="11" type="ORF">HUK83_07150</name>
</gene>
<dbReference type="GO" id="GO:0000156">
    <property type="term" value="F:phosphorelay response regulator activity"/>
    <property type="evidence" value="ECO:0007669"/>
    <property type="project" value="TreeGrafter"/>
</dbReference>
<dbReference type="Pfam" id="PF00072">
    <property type="entry name" value="Response_reg"/>
    <property type="match status" value="1"/>
</dbReference>
<dbReference type="InterPro" id="IPR036388">
    <property type="entry name" value="WH-like_DNA-bd_sf"/>
</dbReference>
<keyword evidence="2" id="KW-0902">Two-component regulatory system</keyword>
<dbReference type="PROSITE" id="PS50110">
    <property type="entry name" value="RESPONSE_REGULATORY"/>
    <property type="match status" value="1"/>
</dbReference>
<evidence type="ECO:0000313" key="10">
    <source>
        <dbReference type="EMBL" id="MBB3174762.1"/>
    </source>
</evidence>
<dbReference type="InterPro" id="IPR001789">
    <property type="entry name" value="Sig_transdc_resp-reg_receiver"/>
</dbReference>
<evidence type="ECO:0000256" key="6">
    <source>
        <dbReference type="PROSITE-ProRule" id="PRU00169"/>
    </source>
</evidence>
<dbReference type="GO" id="GO:0006355">
    <property type="term" value="P:regulation of DNA-templated transcription"/>
    <property type="evidence" value="ECO:0007669"/>
    <property type="project" value="InterPro"/>
</dbReference>
<evidence type="ECO:0000313" key="11">
    <source>
        <dbReference type="EMBL" id="NVN30111.1"/>
    </source>
</evidence>
<dbReference type="SMART" id="SM00448">
    <property type="entry name" value="REC"/>
    <property type="match status" value="1"/>
</dbReference>
<keyword evidence="1" id="KW-0597">Phosphoprotein</keyword>
<evidence type="ECO:0000313" key="13">
    <source>
        <dbReference type="Proteomes" id="UP000565205"/>
    </source>
</evidence>
<feature type="domain" description="OmpR/PhoB-type" evidence="9">
    <location>
        <begin position="124"/>
        <end position="222"/>
    </location>
</feature>
<dbReference type="InterPro" id="IPR039420">
    <property type="entry name" value="WalR-like"/>
</dbReference>
<dbReference type="InterPro" id="IPR011006">
    <property type="entry name" value="CheY-like_superfamily"/>
</dbReference>
<feature type="domain" description="Response regulatory" evidence="8">
    <location>
        <begin position="2"/>
        <end position="116"/>
    </location>
</feature>
<keyword evidence="4 7" id="KW-0238">DNA-binding</keyword>
<dbReference type="PANTHER" id="PTHR48111">
    <property type="entry name" value="REGULATOR OF RPOS"/>
    <property type="match status" value="1"/>
</dbReference>
<evidence type="ECO:0000256" key="4">
    <source>
        <dbReference type="ARBA" id="ARBA00023125"/>
    </source>
</evidence>
<dbReference type="FunFam" id="1.10.10.10:FF:000052">
    <property type="entry name" value="Cell cycle response regulator"/>
    <property type="match status" value="1"/>
</dbReference>
<accession>A0A850NJV0</accession>
<dbReference type="GO" id="GO:0005829">
    <property type="term" value="C:cytosol"/>
    <property type="evidence" value="ECO:0007669"/>
    <property type="project" value="TreeGrafter"/>
</dbReference>
<dbReference type="PANTHER" id="PTHR48111:SF22">
    <property type="entry name" value="REGULATOR OF RPOS"/>
    <property type="match status" value="1"/>
</dbReference>
<feature type="DNA-binding region" description="OmpR/PhoB-type" evidence="7">
    <location>
        <begin position="124"/>
        <end position="222"/>
    </location>
</feature>
<evidence type="ECO:0000256" key="1">
    <source>
        <dbReference type="ARBA" id="ARBA00022553"/>
    </source>
</evidence>
<keyword evidence="12" id="KW-1185">Reference proteome</keyword>
<evidence type="ECO:0000259" key="9">
    <source>
        <dbReference type="PROSITE" id="PS51755"/>
    </source>
</evidence>
<evidence type="ECO:0000256" key="2">
    <source>
        <dbReference type="ARBA" id="ARBA00023012"/>
    </source>
</evidence>
<dbReference type="AlphaFoldDB" id="A0A850NJV0"/>
<dbReference type="GO" id="GO:0032993">
    <property type="term" value="C:protein-DNA complex"/>
    <property type="evidence" value="ECO:0007669"/>
    <property type="project" value="TreeGrafter"/>
</dbReference>
<dbReference type="RefSeq" id="WP_176623367.1">
    <property type="nucleotide sequence ID" value="NZ_JABXXQ010000105.1"/>
</dbReference>
<dbReference type="Gene3D" id="1.10.10.10">
    <property type="entry name" value="Winged helix-like DNA-binding domain superfamily/Winged helix DNA-binding domain"/>
    <property type="match status" value="1"/>
</dbReference>
<dbReference type="EMBL" id="JABXXQ010000105">
    <property type="protein sequence ID" value="NVN30111.1"/>
    <property type="molecule type" value="Genomic_DNA"/>
</dbReference>
<dbReference type="Gene3D" id="3.40.50.2300">
    <property type="match status" value="1"/>
</dbReference>
<dbReference type="InterPro" id="IPR001867">
    <property type="entry name" value="OmpR/PhoB-type_DNA-bd"/>
</dbReference>
<dbReference type="PROSITE" id="PS51755">
    <property type="entry name" value="OMPR_PHOB"/>
    <property type="match status" value="1"/>
</dbReference>
<dbReference type="SMART" id="SM00862">
    <property type="entry name" value="Trans_reg_C"/>
    <property type="match status" value="1"/>
</dbReference>
<dbReference type="SUPFAM" id="SSF52172">
    <property type="entry name" value="CheY-like"/>
    <property type="match status" value="1"/>
</dbReference>
<evidence type="ECO:0000256" key="3">
    <source>
        <dbReference type="ARBA" id="ARBA00023015"/>
    </source>
</evidence>
<sequence>MRVLMVENDLHNARMMSALFESARLTADVAESGDDALEMARHYDYDIVVTASDLPDMDGVELLRRLRLARNLAPVMMIGAPARSDLRLRAFATGADDVMAAPVDPAEFLARLRAIVRRSRGYSNAALSVGNITLHMETREAAVAGRPVHLTGKEYAILELLVLRKGMVLTKDAFLSHLYGGLDEPEMKIIDVFVCKLRKKLALAGADNLIATLWGRGYMLREETRAPVAASAASILSKAPVAAAA</sequence>
<dbReference type="CDD" id="cd00383">
    <property type="entry name" value="trans_reg_C"/>
    <property type="match status" value="1"/>
</dbReference>
<reference evidence="11 13" key="1">
    <citation type="submission" date="2020-06" db="EMBL/GenBank/DDBJ databases">
        <title>Description of novel acetic acid bacteria.</title>
        <authorList>
            <person name="Sombolestani A."/>
        </authorList>
    </citation>
    <scope>NUCLEOTIDE SEQUENCE [LARGE SCALE GENOMIC DNA]</scope>
    <source>
        <strain evidence="11 13">LMG 26838</strain>
    </source>
</reference>
<evidence type="ECO:0000313" key="12">
    <source>
        <dbReference type="Proteomes" id="UP000557688"/>
    </source>
</evidence>